<feature type="signal peptide" evidence="1">
    <location>
        <begin position="1"/>
        <end position="23"/>
    </location>
</feature>
<protein>
    <recommendedName>
        <fullName evidence="3">Hexosyltransferase</fullName>
    </recommendedName>
</protein>
<name>A0A7S4FS49_9EUGL</name>
<evidence type="ECO:0000313" key="2">
    <source>
        <dbReference type="EMBL" id="CAE0812346.1"/>
    </source>
</evidence>
<organism evidence="2">
    <name type="scientific">Eutreptiella gymnastica</name>
    <dbReference type="NCBI Taxonomy" id="73025"/>
    <lineage>
        <taxon>Eukaryota</taxon>
        <taxon>Discoba</taxon>
        <taxon>Euglenozoa</taxon>
        <taxon>Euglenida</taxon>
        <taxon>Spirocuta</taxon>
        <taxon>Euglenophyceae</taxon>
        <taxon>Eutreptiales</taxon>
        <taxon>Eutreptiaceae</taxon>
        <taxon>Eutreptiella</taxon>
    </lineage>
</organism>
<proteinExistence type="predicted"/>
<reference evidence="2" key="1">
    <citation type="submission" date="2021-01" db="EMBL/GenBank/DDBJ databases">
        <authorList>
            <person name="Corre E."/>
            <person name="Pelletier E."/>
            <person name="Niang G."/>
            <person name="Scheremetjew M."/>
            <person name="Finn R."/>
            <person name="Kale V."/>
            <person name="Holt S."/>
            <person name="Cochrane G."/>
            <person name="Meng A."/>
            <person name="Brown T."/>
            <person name="Cohen L."/>
        </authorList>
    </citation>
    <scope>NUCLEOTIDE SEQUENCE</scope>
    <source>
        <strain evidence="2">CCMP1594</strain>
    </source>
</reference>
<accession>A0A7S4FS49</accession>
<dbReference type="EMBL" id="HBJA01066744">
    <property type="protein sequence ID" value="CAE0812346.1"/>
    <property type="molecule type" value="Transcribed_RNA"/>
</dbReference>
<evidence type="ECO:0008006" key="3">
    <source>
        <dbReference type="Google" id="ProtNLM"/>
    </source>
</evidence>
<sequence length="416" mass="47083">MTHHDYWGWLVWLVACLWPLSLGAFDDTVTGCKLPTVVLSNRSLGYADFNRHGAQCKTASGAAASDTNTLPEQFHFTRVRTFPSAQASGAPSPATAILVLLCGGAKAAGTQLGLLKARFHTWHRFLLGPHGVVLILASDTPDMRRKAKAALSLRAATPPCDIPWNSLDTGYEFLEHHAGGMTSYVLLTYVALPVPQWVAVQNRTNDHMRGWSTRVYYYNYILCNNWYYFDGLRLQVLDYFDFLFKVDNDVVFTQPMPSIGQEMAENDAWLLHTAQLTDPPAFAKSSKATMQQYVALQSLRCGYPVAPVSQGERWFERETTVWFGNFIGIWLGLLQSPEIMAFAHTFTHVDMGKRVFLNRWTDQQYWPKAFGLAANRSHLLDRTLWRQDKWFLHKTCCKRGERCYCRGRGAKGAEPP</sequence>
<dbReference type="AlphaFoldDB" id="A0A7S4FS49"/>
<keyword evidence="1" id="KW-0732">Signal</keyword>
<gene>
    <name evidence="2" type="ORF">EGYM00163_LOCUS23496</name>
</gene>
<feature type="chain" id="PRO_5031343355" description="Hexosyltransferase" evidence="1">
    <location>
        <begin position="24"/>
        <end position="416"/>
    </location>
</feature>
<evidence type="ECO:0000256" key="1">
    <source>
        <dbReference type="SAM" id="SignalP"/>
    </source>
</evidence>